<dbReference type="InterPro" id="IPR008160">
    <property type="entry name" value="Collagen"/>
</dbReference>
<evidence type="ECO:0000256" key="2">
    <source>
        <dbReference type="SAM" id="SignalP"/>
    </source>
</evidence>
<proteinExistence type="predicted"/>
<evidence type="ECO:0000256" key="1">
    <source>
        <dbReference type="SAM" id="MobiDB-lite"/>
    </source>
</evidence>
<protein>
    <submittedName>
        <fullName evidence="3">Collagen triple helix repeat-containing protein</fullName>
    </submittedName>
</protein>
<organism evidence="3 4">
    <name type="scientific">Kriegella aquimaris</name>
    <dbReference type="NCBI Taxonomy" id="192904"/>
    <lineage>
        <taxon>Bacteria</taxon>
        <taxon>Pseudomonadati</taxon>
        <taxon>Bacteroidota</taxon>
        <taxon>Flavobacteriia</taxon>
        <taxon>Flavobacteriales</taxon>
        <taxon>Flavobacteriaceae</taxon>
        <taxon>Kriegella</taxon>
    </lineage>
</organism>
<feature type="chain" id="PRO_5011540922" evidence="2">
    <location>
        <begin position="24"/>
        <end position="220"/>
    </location>
</feature>
<sequence length="220" mass="23553">MKTNLINGFLAILLLGALTMACSKEGDIGPQGEQGIQGEQGPKGDKGDPGQDGAAANQGEQGEQGIQGEEGPKGDTGTANVIYSEWFDTEFGDNINAQAASFSVDFPEGSSTLLNSGAVFVFGRRIFIDGITGDLHYLFYQLPTSFNGSGNYYSSSVYNGNEIRVSVQTFDGTNVGNATFIQQYRYVVIPGGVVSSGKSITEDYTKMTYEEIAEWFNIPD</sequence>
<dbReference type="Proteomes" id="UP000199440">
    <property type="component" value="Unassembled WGS sequence"/>
</dbReference>
<keyword evidence="4" id="KW-1185">Reference proteome</keyword>
<dbReference type="PROSITE" id="PS51257">
    <property type="entry name" value="PROKAR_LIPOPROTEIN"/>
    <property type="match status" value="1"/>
</dbReference>
<dbReference type="STRING" id="192904.SAMN04488514_105122"/>
<dbReference type="AlphaFoldDB" id="A0A1G9QMY5"/>
<dbReference type="Pfam" id="PF01391">
    <property type="entry name" value="Collagen"/>
    <property type="match status" value="1"/>
</dbReference>
<dbReference type="OrthoDB" id="679784at2"/>
<name>A0A1G9QMY5_9FLAO</name>
<reference evidence="3 4" key="1">
    <citation type="submission" date="2016-10" db="EMBL/GenBank/DDBJ databases">
        <authorList>
            <person name="de Groot N.N."/>
        </authorList>
    </citation>
    <scope>NUCLEOTIDE SEQUENCE [LARGE SCALE GENOMIC DNA]</scope>
    <source>
        <strain evidence="3 4">DSM 19886</strain>
    </source>
</reference>
<evidence type="ECO:0000313" key="4">
    <source>
        <dbReference type="Proteomes" id="UP000199440"/>
    </source>
</evidence>
<dbReference type="RefSeq" id="WP_143017604.1">
    <property type="nucleotide sequence ID" value="NZ_FNGV01000005.1"/>
</dbReference>
<gene>
    <name evidence="3" type="ORF">SAMN04488514_105122</name>
</gene>
<feature type="signal peptide" evidence="2">
    <location>
        <begin position="1"/>
        <end position="23"/>
    </location>
</feature>
<keyword evidence="3" id="KW-0176">Collagen</keyword>
<feature type="compositionally biased region" description="Low complexity" evidence="1">
    <location>
        <begin position="51"/>
        <end position="69"/>
    </location>
</feature>
<dbReference type="PANTHER" id="PTHR24637:SF417">
    <property type="entry name" value="COL_CUTICLE_N DOMAIN-CONTAINING PROTEIN"/>
    <property type="match status" value="1"/>
</dbReference>
<dbReference type="EMBL" id="FNGV01000005">
    <property type="protein sequence ID" value="SDM12333.1"/>
    <property type="molecule type" value="Genomic_DNA"/>
</dbReference>
<accession>A0A1G9QMY5</accession>
<evidence type="ECO:0000313" key="3">
    <source>
        <dbReference type="EMBL" id="SDM12333.1"/>
    </source>
</evidence>
<keyword evidence="2" id="KW-0732">Signal</keyword>
<feature type="compositionally biased region" description="Low complexity" evidence="1">
    <location>
        <begin position="28"/>
        <end position="40"/>
    </location>
</feature>
<dbReference type="PANTHER" id="PTHR24637">
    <property type="entry name" value="COLLAGEN"/>
    <property type="match status" value="1"/>
</dbReference>
<feature type="region of interest" description="Disordered" evidence="1">
    <location>
        <begin position="26"/>
        <end position="79"/>
    </location>
</feature>